<evidence type="ECO:0000259" key="2">
    <source>
        <dbReference type="PROSITE" id="PS50090"/>
    </source>
</evidence>
<dbReference type="SMART" id="SM00717">
    <property type="entry name" value="SANT"/>
    <property type="match status" value="1"/>
</dbReference>
<dbReference type="InterPro" id="IPR009057">
    <property type="entry name" value="Homeodomain-like_sf"/>
</dbReference>
<sequence length="487" mass="54529">MSQHVMRIVACDETNFNRVYGKIEIPFQLLEKRFGYKEISSYSNRKQLIFRVLSYLDIGPDPLNGIRVYLKRAFVEEIQISEMGWTPEETKCLIMGVQKHDMNWKSILHDPALKFNVNRTEEALATRWYLLCKLFAEVRNEKHFVSFLKLSLPLQQKSKKTEPSRKEKQVASTAEGGKSSNEVPVREVTGEAANKSAVEEIGQLNIEKGSFTDGKKSLDVVPSLLISEPKTHRPDTTIGNLKEHKKQPFGKRILSVSSRRAVGDSEDKVKGIIKVLKGPAQSSRRHEDGFEPLAIDHKSQDADLAMTESRRRESEEGKLSRDNGSDNAAGGDRFHEQRSSSGAMDSTESHKSNRNKNDMDVKNGARLLPGHSTKLNNAVEMGTDKANVQVPGSPLRTPQRSSIRQNNLGLTIPSKKSSGKSSPERHNDYTSTRTSLDSEREHDHSVAYALEDESLMVSEEESSSHFQTPKSQHPGCTLDASFALADE</sequence>
<protein>
    <recommendedName>
        <fullName evidence="2">Myb-like domain-containing protein</fullName>
    </recommendedName>
</protein>
<accession>A0A7S2TJK1</accession>
<feature type="compositionally biased region" description="Polar residues" evidence="1">
    <location>
        <begin position="396"/>
        <end position="409"/>
    </location>
</feature>
<reference evidence="3" key="1">
    <citation type="submission" date="2021-01" db="EMBL/GenBank/DDBJ databases">
        <authorList>
            <person name="Corre E."/>
            <person name="Pelletier E."/>
            <person name="Niang G."/>
            <person name="Scheremetjew M."/>
            <person name="Finn R."/>
            <person name="Kale V."/>
            <person name="Holt S."/>
            <person name="Cochrane G."/>
            <person name="Meng A."/>
            <person name="Brown T."/>
            <person name="Cohen L."/>
        </authorList>
    </citation>
    <scope>NUCLEOTIDE SEQUENCE</scope>
    <source>
        <strain evidence="3">CCMP622</strain>
    </source>
</reference>
<organism evidence="3">
    <name type="scientific">Lotharella oceanica</name>
    <dbReference type="NCBI Taxonomy" id="641309"/>
    <lineage>
        <taxon>Eukaryota</taxon>
        <taxon>Sar</taxon>
        <taxon>Rhizaria</taxon>
        <taxon>Cercozoa</taxon>
        <taxon>Chlorarachniophyceae</taxon>
        <taxon>Lotharella</taxon>
    </lineage>
</organism>
<evidence type="ECO:0000313" key="3">
    <source>
        <dbReference type="EMBL" id="CAD9753405.1"/>
    </source>
</evidence>
<name>A0A7S2TJK1_9EUKA</name>
<feature type="compositionally biased region" description="Basic and acidic residues" evidence="1">
    <location>
        <begin position="308"/>
        <end position="324"/>
    </location>
</feature>
<proteinExistence type="predicted"/>
<feature type="domain" description="Myb-like" evidence="2">
    <location>
        <begin position="85"/>
        <end position="128"/>
    </location>
</feature>
<feature type="compositionally biased region" description="Basic and acidic residues" evidence="1">
    <location>
        <begin position="159"/>
        <end position="169"/>
    </location>
</feature>
<dbReference type="AlphaFoldDB" id="A0A7S2TJK1"/>
<dbReference type="SUPFAM" id="SSF46689">
    <property type="entry name" value="Homeodomain-like"/>
    <property type="match status" value="1"/>
</dbReference>
<gene>
    <name evidence="3" type="ORF">LSP00402_LOCUS4678</name>
</gene>
<dbReference type="Pfam" id="PF00249">
    <property type="entry name" value="Myb_DNA-binding"/>
    <property type="match status" value="1"/>
</dbReference>
<dbReference type="CDD" id="cd11660">
    <property type="entry name" value="SANT_TRF"/>
    <property type="match status" value="1"/>
</dbReference>
<dbReference type="Gene3D" id="1.10.10.60">
    <property type="entry name" value="Homeodomain-like"/>
    <property type="match status" value="1"/>
</dbReference>
<feature type="region of interest" description="Disordered" evidence="1">
    <location>
        <begin position="158"/>
        <end position="191"/>
    </location>
</feature>
<feature type="compositionally biased region" description="Acidic residues" evidence="1">
    <location>
        <begin position="450"/>
        <end position="461"/>
    </location>
</feature>
<feature type="compositionally biased region" description="Basic and acidic residues" evidence="1">
    <location>
        <begin position="284"/>
        <end position="301"/>
    </location>
</feature>
<evidence type="ECO:0000256" key="1">
    <source>
        <dbReference type="SAM" id="MobiDB-lite"/>
    </source>
</evidence>
<dbReference type="PROSITE" id="PS50090">
    <property type="entry name" value="MYB_LIKE"/>
    <property type="match status" value="1"/>
</dbReference>
<dbReference type="InterPro" id="IPR001005">
    <property type="entry name" value="SANT/Myb"/>
</dbReference>
<dbReference type="EMBL" id="HBHP01007545">
    <property type="protein sequence ID" value="CAD9753405.1"/>
    <property type="molecule type" value="Transcribed_RNA"/>
</dbReference>
<feature type="compositionally biased region" description="Basic and acidic residues" evidence="1">
    <location>
        <begin position="347"/>
        <end position="363"/>
    </location>
</feature>
<feature type="region of interest" description="Disordered" evidence="1">
    <location>
        <begin position="278"/>
        <end position="487"/>
    </location>
</feature>
<feature type="compositionally biased region" description="Basic and acidic residues" evidence="1">
    <location>
        <begin position="436"/>
        <end position="445"/>
    </location>
</feature>